<keyword evidence="3" id="KW-0067">ATP-binding</keyword>
<gene>
    <name evidence="5" type="ORF">CKALI_01275</name>
</gene>
<dbReference type="CDD" id="cd04301">
    <property type="entry name" value="NAT_SF"/>
    <property type="match status" value="1"/>
</dbReference>
<dbReference type="InterPro" id="IPR036291">
    <property type="entry name" value="NAD(P)-bd_dom_sf"/>
</dbReference>
<dbReference type="GO" id="GO:0016874">
    <property type="term" value="F:ligase activity"/>
    <property type="evidence" value="ECO:0007669"/>
    <property type="project" value="UniProtKB-KW"/>
</dbReference>
<name>A0A6B8VQ52_9CORY</name>
<dbReference type="Gene3D" id="3.30.470.20">
    <property type="entry name" value="ATP-grasp fold, B domain"/>
    <property type="match status" value="1"/>
</dbReference>
<dbReference type="InterPro" id="IPR051538">
    <property type="entry name" value="Acyl-CoA_Synth/Transferase"/>
</dbReference>
<dbReference type="SUPFAM" id="SSF56059">
    <property type="entry name" value="Glutathione synthetase ATP-binding domain-like"/>
    <property type="match status" value="1"/>
</dbReference>
<dbReference type="RefSeq" id="WP_156191584.1">
    <property type="nucleotide sequence ID" value="NZ_CP046452.1"/>
</dbReference>
<dbReference type="InterPro" id="IPR016102">
    <property type="entry name" value="Succinyl-CoA_synth-like"/>
</dbReference>
<evidence type="ECO:0000256" key="1">
    <source>
        <dbReference type="ARBA" id="ARBA00022598"/>
    </source>
</evidence>
<dbReference type="InterPro" id="IPR013815">
    <property type="entry name" value="ATP_grasp_subdomain_1"/>
</dbReference>
<dbReference type="PANTHER" id="PTHR43334">
    <property type="entry name" value="ACETATE--COA LIGASE [ADP-FORMING]"/>
    <property type="match status" value="1"/>
</dbReference>
<evidence type="ECO:0000259" key="4">
    <source>
        <dbReference type="PROSITE" id="PS51186"/>
    </source>
</evidence>
<dbReference type="Pfam" id="PF13607">
    <property type="entry name" value="Succ_CoA_lig"/>
    <property type="match status" value="1"/>
</dbReference>
<dbReference type="InterPro" id="IPR000182">
    <property type="entry name" value="GNAT_dom"/>
</dbReference>
<dbReference type="Gene3D" id="3.40.50.261">
    <property type="entry name" value="Succinyl-CoA synthetase domains"/>
    <property type="match status" value="1"/>
</dbReference>
<dbReference type="SUPFAM" id="SSF55729">
    <property type="entry name" value="Acyl-CoA N-acyltransferases (Nat)"/>
    <property type="match status" value="1"/>
</dbReference>
<protein>
    <submittedName>
        <fullName evidence="5">Acetyltransferase Pat</fullName>
        <ecNumber evidence="5">2.3.1.-</ecNumber>
    </submittedName>
</protein>
<dbReference type="Gene3D" id="3.40.630.30">
    <property type="match status" value="1"/>
</dbReference>
<keyword evidence="5" id="KW-0012">Acyltransferase</keyword>
<dbReference type="Pfam" id="PF13549">
    <property type="entry name" value="ATP-grasp_5"/>
    <property type="match status" value="1"/>
</dbReference>
<sequence length="857" mass="93528">MNTPQHWEADVVLNDGDIVTLRPVRPEDREELQNFYARVSDKSKYLRFFAAHPVLTEDDLKNWMDVDHHDRVTLVMVDREDIVATAKYALLPGDTRTADVSFLVQDDHHHKGVANILLEHLAQIGRECDIETFFAEMLTQNRNMVQTFIKAGYQVNPELEDGFITVNFPIDPTQTSREVMARRELRAEANSIRRLLQPTSVAVIGDVDRMQSVVPNLTQARFQGELRILTGTTDYEKIPENTDLVIVEHDPDTFEAALKNAAEKNAFGVVALAGSKNPGVTLEDARTFVDKARDYGLRALGPAAVGLINTHTQLNASPAPMPRAGTVGLFTQSAGIATLTLSYALKRGSGLSSFIGAGSFGDVTGNDVIQYWADDEQTEICLLSLDTIGNPRKFFRVLSRLALDKRVVVFIPSRALKSARHYANQQLETASTQALDEVIRNTGAMVVTRRETMFDIAQLLARQPVPRGKRITVISNSAGLTAQMTQSAQRFGLEATAITVLKDPVSGILEATQKALAESDVVLSGIVEIGEQLFEAAYDGLKELAATTETTPLISTFVGFRPLEEDRRGVEKLGQLPVFGTYADAIEAVSLILASEQQRAAVRPTPTDEFGQGDKAAASALVQQVLASEPEGRWATDEESAELLRTYGIDLIPWTPVTSLDEAITAADSYGWNVVLKNIHSAVRGRPELSAVMRHITSRSALEDAWDTLQTMAADLGIGAEMVVQPTVKPGTTLTIRAIEDPVLGPMVSLGVAGPPSELLGDTAWRVPPLRRTDARAMIEQLRAAPLLMGYRGSLPAQLTDIEQLIMQVARLKDDIAAIVDVELTPVIASSDGTTVVGARIRLAPLANERDPLARSL</sequence>
<reference evidence="6" key="1">
    <citation type="submission" date="2019-11" db="EMBL/GenBank/DDBJ databases">
        <title>Complete genome sequence of Corynebacterium kalinowskii 1959, a novel Corynebacterium species isolated from soil of a small paddock in Vilsendorf, Germany.</title>
        <authorList>
            <person name="Schaffert L."/>
            <person name="Ruwe M."/>
            <person name="Milse J."/>
            <person name="Hanuschka K."/>
            <person name="Ortseifen V."/>
            <person name="Droste J."/>
            <person name="Brandt D."/>
            <person name="Schlueter L."/>
            <person name="Kutter Y."/>
            <person name="Vinke S."/>
            <person name="Viehoefer P."/>
            <person name="Jacob L."/>
            <person name="Luebke N.-C."/>
            <person name="Schulte-Berndt E."/>
            <person name="Hain C."/>
            <person name="Linder M."/>
            <person name="Schmidt P."/>
            <person name="Wollenschlaeger L."/>
            <person name="Luttermann T."/>
            <person name="Thieme E."/>
            <person name="Hassa J."/>
            <person name="Haak M."/>
            <person name="Wittchen M."/>
            <person name="Mentz A."/>
            <person name="Persicke M."/>
            <person name="Busche T."/>
            <person name="Ruckert C."/>
        </authorList>
    </citation>
    <scope>NUCLEOTIDE SEQUENCE [LARGE SCALE GENOMIC DNA]</scope>
    <source>
        <strain evidence="6">1959</strain>
    </source>
</reference>
<dbReference type="SUPFAM" id="SSF52210">
    <property type="entry name" value="Succinyl-CoA synthetase domains"/>
    <property type="match status" value="2"/>
</dbReference>
<dbReference type="AlphaFoldDB" id="A0A6B8VQ52"/>
<keyword evidence="6" id="KW-1185">Reference proteome</keyword>
<dbReference type="SUPFAM" id="SSF51735">
    <property type="entry name" value="NAD(P)-binding Rossmann-fold domains"/>
    <property type="match status" value="1"/>
</dbReference>
<keyword evidence="2" id="KW-0547">Nucleotide-binding</keyword>
<dbReference type="GO" id="GO:0016747">
    <property type="term" value="F:acyltransferase activity, transferring groups other than amino-acyl groups"/>
    <property type="evidence" value="ECO:0007669"/>
    <property type="project" value="InterPro"/>
</dbReference>
<dbReference type="Pfam" id="PF13302">
    <property type="entry name" value="Acetyltransf_3"/>
    <property type="match status" value="1"/>
</dbReference>
<dbReference type="KEGG" id="ckw:CKALI_01275"/>
<dbReference type="PROSITE" id="PS51186">
    <property type="entry name" value="GNAT"/>
    <property type="match status" value="1"/>
</dbReference>
<dbReference type="InterPro" id="IPR032875">
    <property type="entry name" value="Succ_CoA_lig_flav_dom"/>
</dbReference>
<proteinExistence type="predicted"/>
<dbReference type="Gene3D" id="3.40.50.720">
    <property type="entry name" value="NAD(P)-binding Rossmann-like Domain"/>
    <property type="match status" value="1"/>
</dbReference>
<accession>A0A6B8VQ52</accession>
<evidence type="ECO:0000313" key="6">
    <source>
        <dbReference type="Proteomes" id="UP000427071"/>
    </source>
</evidence>
<organism evidence="5 6">
    <name type="scientific">Corynebacterium kalinowskii</name>
    <dbReference type="NCBI Taxonomy" id="2675216"/>
    <lineage>
        <taxon>Bacteria</taxon>
        <taxon>Bacillati</taxon>
        <taxon>Actinomycetota</taxon>
        <taxon>Actinomycetes</taxon>
        <taxon>Mycobacteriales</taxon>
        <taxon>Corynebacteriaceae</taxon>
        <taxon>Corynebacterium</taxon>
    </lineage>
</organism>
<evidence type="ECO:0000256" key="3">
    <source>
        <dbReference type="ARBA" id="ARBA00022840"/>
    </source>
</evidence>
<dbReference type="EC" id="2.3.1.-" evidence="5"/>
<dbReference type="Gene3D" id="3.30.1490.20">
    <property type="entry name" value="ATP-grasp fold, A domain"/>
    <property type="match status" value="1"/>
</dbReference>
<evidence type="ECO:0000256" key="2">
    <source>
        <dbReference type="ARBA" id="ARBA00022741"/>
    </source>
</evidence>
<keyword evidence="5" id="KW-0808">Transferase</keyword>
<keyword evidence="1" id="KW-0436">Ligase</keyword>
<evidence type="ECO:0000313" key="5">
    <source>
        <dbReference type="EMBL" id="QGU01155.1"/>
    </source>
</evidence>
<dbReference type="InterPro" id="IPR016181">
    <property type="entry name" value="Acyl_CoA_acyltransferase"/>
</dbReference>
<dbReference type="PANTHER" id="PTHR43334:SF1">
    <property type="entry name" value="3-HYDROXYPROPIONATE--COA LIGASE [ADP-FORMING]"/>
    <property type="match status" value="1"/>
</dbReference>
<dbReference type="Proteomes" id="UP000427071">
    <property type="component" value="Chromosome"/>
</dbReference>
<dbReference type="EMBL" id="CP046452">
    <property type="protein sequence ID" value="QGU01155.1"/>
    <property type="molecule type" value="Genomic_DNA"/>
</dbReference>
<dbReference type="GO" id="GO:0005524">
    <property type="term" value="F:ATP binding"/>
    <property type="evidence" value="ECO:0007669"/>
    <property type="project" value="UniProtKB-KW"/>
</dbReference>
<feature type="domain" description="N-acetyltransferase" evidence="4">
    <location>
        <begin position="19"/>
        <end position="171"/>
    </location>
</feature>